<dbReference type="Pfam" id="PF14071">
    <property type="entry name" value="YlbD_coat"/>
    <property type="match status" value="1"/>
</dbReference>
<keyword evidence="2" id="KW-1185">Reference proteome</keyword>
<reference evidence="1 2" key="1">
    <citation type="submission" date="2018-06" db="EMBL/GenBank/DDBJ databases">
        <authorList>
            <consortium name="Pathogen Informatics"/>
            <person name="Doyle S."/>
        </authorList>
    </citation>
    <scope>NUCLEOTIDE SEQUENCE [LARGE SCALE GENOMIC DNA]</scope>
    <source>
        <strain evidence="1 2">NCTC4824</strain>
    </source>
</reference>
<evidence type="ECO:0000313" key="1">
    <source>
        <dbReference type="EMBL" id="SQI60530.1"/>
    </source>
</evidence>
<proteinExistence type="predicted"/>
<dbReference type="KEGG" id="blen:NCTC4824_02783"/>
<dbReference type="InterPro" id="IPR025953">
    <property type="entry name" value="YlbD_coat"/>
</dbReference>
<evidence type="ECO:0000313" key="2">
    <source>
        <dbReference type="Proteomes" id="UP000249134"/>
    </source>
</evidence>
<dbReference type="AlphaFoldDB" id="A0A2X4WSC5"/>
<dbReference type="Proteomes" id="UP000249134">
    <property type="component" value="Chromosome 1"/>
</dbReference>
<protein>
    <submittedName>
        <fullName evidence="1">Cytoplasmic protein</fullName>
    </submittedName>
</protein>
<gene>
    <name evidence="1" type="ORF">NCTC4824_02783</name>
</gene>
<dbReference type="STRING" id="1348624.GCA_001591545_01831"/>
<organism evidence="1 2">
    <name type="scientific">Lederbergia lenta</name>
    <name type="common">Bacillus lentus</name>
    <dbReference type="NCBI Taxonomy" id="1467"/>
    <lineage>
        <taxon>Bacteria</taxon>
        <taxon>Bacillati</taxon>
        <taxon>Bacillota</taxon>
        <taxon>Bacilli</taxon>
        <taxon>Bacillales</taxon>
        <taxon>Bacillaceae</taxon>
        <taxon>Lederbergia</taxon>
    </lineage>
</organism>
<name>A0A2X4WSC5_LEDLE</name>
<dbReference type="RefSeq" id="WP_066140006.1">
    <property type="nucleotide sequence ID" value="NZ_CBCSGM010000001.1"/>
</dbReference>
<accession>A0A2X4WSC5</accession>
<sequence length="135" mass="15703">MENNELHPSVQKFKQFVKKYPEMANTVRNNENTWQELYEDWYLLGEEDPKWNVFQDVGEAKKESTKSGSEEKGWVNHITGILKNMDTNQVQHHISNLSEAIGAIQGVLLQFQGDNAKNTEEKPAERQHPFAFRKD</sequence>
<dbReference type="EMBL" id="LS483476">
    <property type="protein sequence ID" value="SQI60530.1"/>
    <property type="molecule type" value="Genomic_DNA"/>
</dbReference>